<dbReference type="AlphaFoldDB" id="A0A7J4GVH0"/>
<dbReference type="EMBL" id="DUCX01000012">
    <property type="protein sequence ID" value="HIF36921.1"/>
    <property type="molecule type" value="Genomic_DNA"/>
</dbReference>
<evidence type="ECO:0000313" key="2">
    <source>
        <dbReference type="Proteomes" id="UP000585802"/>
    </source>
</evidence>
<organism evidence="1 2">
    <name type="scientific">Marine Group III euryarchaeote</name>
    <dbReference type="NCBI Taxonomy" id="2173149"/>
    <lineage>
        <taxon>Archaea</taxon>
        <taxon>Methanobacteriati</taxon>
        <taxon>Thermoplasmatota</taxon>
        <taxon>Thermoplasmata</taxon>
        <taxon>Candidatus Thermoprofundales</taxon>
    </lineage>
</organism>
<accession>A0A7J4GVH0</accession>
<reference evidence="2" key="1">
    <citation type="journal article" date="2019" name="bioRxiv">
        <title>Genome diversification in globally distributed novel marine Proteobacteria is linked to environmental adaptation.</title>
        <authorList>
            <person name="Zhou Z."/>
            <person name="Tran P.Q."/>
            <person name="Kieft K."/>
            <person name="Anantharaman K."/>
        </authorList>
    </citation>
    <scope>NUCLEOTIDE SEQUENCE [LARGE SCALE GENOMIC DNA]</scope>
</reference>
<comment type="caution">
    <text evidence="1">The sequence shown here is derived from an EMBL/GenBank/DDBJ whole genome shotgun (WGS) entry which is preliminary data.</text>
</comment>
<protein>
    <submittedName>
        <fullName evidence="1">Uncharacterized protein</fullName>
    </submittedName>
</protein>
<sequence length="70" mass="6975">MDHDALGDAYTTAGADVTAWGTAAASGTEYMASAASGNLLKTLSLSGGVDGSAPSDSDKITAFNKFKDAE</sequence>
<gene>
    <name evidence="1" type="ORF">EYQ70_00630</name>
</gene>
<proteinExistence type="predicted"/>
<name>A0A7J4GVH0_9ARCH</name>
<dbReference type="Proteomes" id="UP000585802">
    <property type="component" value="Unassembled WGS sequence"/>
</dbReference>
<evidence type="ECO:0000313" key="1">
    <source>
        <dbReference type="EMBL" id="HIF36921.1"/>
    </source>
</evidence>